<keyword evidence="2" id="KW-1185">Reference proteome</keyword>
<proteinExistence type="predicted"/>
<reference evidence="1 2" key="1">
    <citation type="submission" date="2020-05" db="EMBL/GenBank/DDBJ databases">
        <title>Compete genome of Limnobacter sp. SAORIC-580.</title>
        <authorList>
            <person name="Song J."/>
            <person name="Cho J.-C."/>
        </authorList>
    </citation>
    <scope>NUCLEOTIDE SEQUENCE [LARGE SCALE GENOMIC DNA]</scope>
    <source>
        <strain evidence="1 2">SAORIC-580</strain>
    </source>
</reference>
<organism evidence="1 2">
    <name type="scientific">Limnobacter profundi</name>
    <dbReference type="NCBI Taxonomy" id="2732163"/>
    <lineage>
        <taxon>Bacteria</taxon>
        <taxon>Pseudomonadati</taxon>
        <taxon>Pseudomonadota</taxon>
        <taxon>Betaproteobacteria</taxon>
        <taxon>Burkholderiales</taxon>
        <taxon>Burkholderiaceae</taxon>
        <taxon>Limnobacter</taxon>
    </lineage>
</organism>
<accession>A0ABX6N6N6</accession>
<evidence type="ECO:0000313" key="1">
    <source>
        <dbReference type="EMBL" id="QJR30031.1"/>
    </source>
</evidence>
<dbReference type="Proteomes" id="UP000501130">
    <property type="component" value="Chromosome"/>
</dbReference>
<dbReference type="EMBL" id="CP053084">
    <property type="protein sequence ID" value="QJR30031.1"/>
    <property type="molecule type" value="Genomic_DNA"/>
</dbReference>
<name>A0ABX6N6N6_9BURK</name>
<dbReference type="RefSeq" id="WP_171099797.1">
    <property type="nucleotide sequence ID" value="NZ_CP053084.1"/>
</dbReference>
<evidence type="ECO:0000313" key="2">
    <source>
        <dbReference type="Proteomes" id="UP000501130"/>
    </source>
</evidence>
<sequence>MSKREIYENGLLSIRFTGEQLKTHGVSIYDLSESLLAIQRIIHKAYLAKNGRLKKGAFPAKEERPGLALQLGERRRSSDAFALVPILADPTVQENLKQIIQYVVSGVVGYYTGNVLDRIHKEKDDNKKIFIGSIYTEVANIVNRIDTSGGVEGISLGSPLLQQETVAAFTSDTKDYLVELKGETYLGSYKEIKGRVYKLYPASNIVAIRRSGGNTVTVFLTPEDFETVRYHQERNPLFLFKGHPIYKFGIETKTVTEFEADAIVHIEDEER</sequence>
<gene>
    <name evidence="1" type="ORF">HKT17_10090</name>
</gene>
<protein>
    <submittedName>
        <fullName evidence="1">Uncharacterized protein</fullName>
    </submittedName>
</protein>